<name>A0A5C3KC86_COPMA</name>
<keyword evidence="2" id="KW-1185">Reference proteome</keyword>
<protein>
    <submittedName>
        <fullName evidence="1">Uncharacterized protein</fullName>
    </submittedName>
</protein>
<dbReference type="Proteomes" id="UP000307440">
    <property type="component" value="Unassembled WGS sequence"/>
</dbReference>
<dbReference type="AlphaFoldDB" id="A0A5C3KC86"/>
<evidence type="ECO:0000313" key="2">
    <source>
        <dbReference type="Proteomes" id="UP000307440"/>
    </source>
</evidence>
<gene>
    <name evidence="1" type="ORF">FA15DRAFT_661370</name>
</gene>
<organism evidence="1 2">
    <name type="scientific">Coprinopsis marcescibilis</name>
    <name type="common">Agaric fungus</name>
    <name type="synonym">Psathyrella marcescibilis</name>
    <dbReference type="NCBI Taxonomy" id="230819"/>
    <lineage>
        <taxon>Eukaryota</taxon>
        <taxon>Fungi</taxon>
        <taxon>Dikarya</taxon>
        <taxon>Basidiomycota</taxon>
        <taxon>Agaricomycotina</taxon>
        <taxon>Agaricomycetes</taxon>
        <taxon>Agaricomycetidae</taxon>
        <taxon>Agaricales</taxon>
        <taxon>Agaricineae</taxon>
        <taxon>Psathyrellaceae</taxon>
        <taxon>Coprinopsis</taxon>
    </lineage>
</organism>
<evidence type="ECO:0000313" key="1">
    <source>
        <dbReference type="EMBL" id="TFK17534.1"/>
    </source>
</evidence>
<sequence length="151" mass="16193">MVHAGMPAIPVGRIPWPVPFGPCGHLKISSVVRPSDISKSFFGCKKPEKDVLAQRVTAGAPSSQVSNSSIPLVRPSDFFSLSETPDPSITTGWGSAVIEPIPQNMPPPESGLHCLPHSPTRTGLDLMRHDVTINAYKPPDLGIFLKLFAAF</sequence>
<dbReference type="EMBL" id="ML210495">
    <property type="protein sequence ID" value="TFK17534.1"/>
    <property type="molecule type" value="Genomic_DNA"/>
</dbReference>
<reference evidence="1 2" key="1">
    <citation type="journal article" date="2019" name="Nat. Ecol. Evol.">
        <title>Megaphylogeny resolves global patterns of mushroom evolution.</title>
        <authorList>
            <person name="Varga T."/>
            <person name="Krizsan K."/>
            <person name="Foldi C."/>
            <person name="Dima B."/>
            <person name="Sanchez-Garcia M."/>
            <person name="Sanchez-Ramirez S."/>
            <person name="Szollosi G.J."/>
            <person name="Szarkandi J.G."/>
            <person name="Papp V."/>
            <person name="Albert L."/>
            <person name="Andreopoulos W."/>
            <person name="Angelini C."/>
            <person name="Antonin V."/>
            <person name="Barry K.W."/>
            <person name="Bougher N.L."/>
            <person name="Buchanan P."/>
            <person name="Buyck B."/>
            <person name="Bense V."/>
            <person name="Catcheside P."/>
            <person name="Chovatia M."/>
            <person name="Cooper J."/>
            <person name="Damon W."/>
            <person name="Desjardin D."/>
            <person name="Finy P."/>
            <person name="Geml J."/>
            <person name="Haridas S."/>
            <person name="Hughes K."/>
            <person name="Justo A."/>
            <person name="Karasinski D."/>
            <person name="Kautmanova I."/>
            <person name="Kiss B."/>
            <person name="Kocsube S."/>
            <person name="Kotiranta H."/>
            <person name="LaButti K.M."/>
            <person name="Lechner B.E."/>
            <person name="Liimatainen K."/>
            <person name="Lipzen A."/>
            <person name="Lukacs Z."/>
            <person name="Mihaltcheva S."/>
            <person name="Morgado L.N."/>
            <person name="Niskanen T."/>
            <person name="Noordeloos M.E."/>
            <person name="Ohm R.A."/>
            <person name="Ortiz-Santana B."/>
            <person name="Ovrebo C."/>
            <person name="Racz N."/>
            <person name="Riley R."/>
            <person name="Savchenko A."/>
            <person name="Shiryaev A."/>
            <person name="Soop K."/>
            <person name="Spirin V."/>
            <person name="Szebenyi C."/>
            <person name="Tomsovsky M."/>
            <person name="Tulloss R.E."/>
            <person name="Uehling J."/>
            <person name="Grigoriev I.V."/>
            <person name="Vagvolgyi C."/>
            <person name="Papp T."/>
            <person name="Martin F.M."/>
            <person name="Miettinen O."/>
            <person name="Hibbett D.S."/>
            <person name="Nagy L.G."/>
        </authorList>
    </citation>
    <scope>NUCLEOTIDE SEQUENCE [LARGE SCALE GENOMIC DNA]</scope>
    <source>
        <strain evidence="1 2">CBS 121175</strain>
    </source>
</reference>
<accession>A0A5C3KC86</accession>
<proteinExistence type="predicted"/>